<comment type="caution">
    <text evidence="2">The sequence shown here is derived from an EMBL/GenBank/DDBJ whole genome shotgun (WGS) entry which is preliminary data.</text>
</comment>
<gene>
    <name evidence="2" type="ORF">ACFFX0_13490</name>
</gene>
<evidence type="ECO:0000313" key="3">
    <source>
        <dbReference type="Proteomes" id="UP001589575"/>
    </source>
</evidence>
<organism evidence="2 3">
    <name type="scientific">Citricoccus parietis</name>
    <dbReference type="NCBI Taxonomy" id="592307"/>
    <lineage>
        <taxon>Bacteria</taxon>
        <taxon>Bacillati</taxon>
        <taxon>Actinomycetota</taxon>
        <taxon>Actinomycetes</taxon>
        <taxon>Micrococcales</taxon>
        <taxon>Micrococcaceae</taxon>
        <taxon>Citricoccus</taxon>
    </lineage>
</organism>
<evidence type="ECO:0000313" key="2">
    <source>
        <dbReference type="EMBL" id="MFB9072161.1"/>
    </source>
</evidence>
<name>A0ABV5FZQ6_9MICC</name>
<keyword evidence="3" id="KW-1185">Reference proteome</keyword>
<feature type="region of interest" description="Disordered" evidence="1">
    <location>
        <begin position="14"/>
        <end position="86"/>
    </location>
</feature>
<sequence length="86" mass="9459">MRMKFRLHSRCGGCGVLDSEDTKGPAFWAAERTGRRSRRRQGRGDSSPRAPVGGRGRRGETGNAGARDGGRSVRGLLWRSWQTAET</sequence>
<dbReference type="Proteomes" id="UP001589575">
    <property type="component" value="Unassembled WGS sequence"/>
</dbReference>
<accession>A0ABV5FZQ6</accession>
<reference evidence="2 3" key="1">
    <citation type="submission" date="2024-09" db="EMBL/GenBank/DDBJ databases">
        <authorList>
            <person name="Sun Q."/>
            <person name="Mori K."/>
        </authorList>
    </citation>
    <scope>NUCLEOTIDE SEQUENCE [LARGE SCALE GENOMIC DNA]</scope>
    <source>
        <strain evidence="2 3">CCM 7609</strain>
    </source>
</reference>
<protein>
    <submittedName>
        <fullName evidence="2">Uncharacterized protein</fullName>
    </submittedName>
</protein>
<dbReference type="EMBL" id="JBHMFI010000001">
    <property type="protein sequence ID" value="MFB9072161.1"/>
    <property type="molecule type" value="Genomic_DNA"/>
</dbReference>
<evidence type="ECO:0000256" key="1">
    <source>
        <dbReference type="SAM" id="MobiDB-lite"/>
    </source>
</evidence>
<proteinExistence type="predicted"/>